<sequence>MDKVPPFTWTPSGDPRTDPIGYLDSMLDVSRVRERVSALIPYQLQLADWLAKGGNWPWRIFAKSVEKHPNKEAFVYAEDGRSWTYGELHRDSNAFSNILLQLGVKPKDIVPLVMENSPEFVIAWLGILKIGACCAMINHNLRGNALSHCLTVSNGKAIVFGPAFESAIKELGIHNDGKRLFIAFGEQPVSWATKSLGIKDLNAISGADVPDAIKKAFTVTDLAEFIYTSGTTGLPKAVNVTQGRMYTAGVGSMIGTKFVEDDRFYTGLPLYHSAGNWLGMVASFNMGMTFIVARKFSASRFFADAKKYNATTSQYIGELARYLLASPPSPTFGRGHKIRAMIGNGLRPEIWHQFKTRFGIPIINEISETTRSDFDSCDN</sequence>
<dbReference type="EMBL" id="QEAO01000049">
    <property type="protein sequence ID" value="TPX31178.1"/>
    <property type="molecule type" value="Genomic_DNA"/>
</dbReference>
<dbReference type="PROSITE" id="PS00455">
    <property type="entry name" value="AMP_BINDING"/>
    <property type="match status" value="1"/>
</dbReference>
<dbReference type="OrthoDB" id="288590at2759"/>
<comment type="similarity">
    <text evidence="1">Belongs to the ATP-dependent AMP-binding enzyme family.</text>
</comment>
<dbReference type="Pfam" id="PF00501">
    <property type="entry name" value="AMP-binding"/>
    <property type="match status" value="1"/>
</dbReference>
<dbReference type="AlphaFoldDB" id="A0A507BVB0"/>
<accession>A0A507BVB0</accession>
<protein>
    <recommendedName>
        <fullName evidence="5">AMP-dependent synthetase/ligase domain-containing protein</fullName>
    </recommendedName>
</protein>
<dbReference type="PANTHER" id="PTHR43107:SF15">
    <property type="entry name" value="FATTY ACID TRANSPORT PROTEIN 3, ISOFORM A"/>
    <property type="match status" value="1"/>
</dbReference>
<dbReference type="GO" id="GO:0005324">
    <property type="term" value="F:long-chain fatty acid transmembrane transporter activity"/>
    <property type="evidence" value="ECO:0007669"/>
    <property type="project" value="TreeGrafter"/>
</dbReference>
<evidence type="ECO:0000256" key="4">
    <source>
        <dbReference type="ARBA" id="ARBA00022840"/>
    </source>
</evidence>
<keyword evidence="7" id="KW-1185">Reference proteome</keyword>
<feature type="domain" description="AMP-dependent synthetase/ligase" evidence="5">
    <location>
        <begin position="61"/>
        <end position="364"/>
    </location>
</feature>
<organism evidence="6 7">
    <name type="scientific">Synchytrium microbalum</name>
    <dbReference type="NCBI Taxonomy" id="1806994"/>
    <lineage>
        <taxon>Eukaryota</taxon>
        <taxon>Fungi</taxon>
        <taxon>Fungi incertae sedis</taxon>
        <taxon>Chytridiomycota</taxon>
        <taxon>Chytridiomycota incertae sedis</taxon>
        <taxon>Chytridiomycetes</taxon>
        <taxon>Synchytriales</taxon>
        <taxon>Synchytriaceae</taxon>
        <taxon>Synchytrium</taxon>
    </lineage>
</organism>
<keyword evidence="2" id="KW-0436">Ligase</keyword>
<dbReference type="STRING" id="1806994.A0A507BVB0"/>
<gene>
    <name evidence="6" type="ORF">SmJEL517_g05430</name>
</gene>
<comment type="caution">
    <text evidence="6">The sequence shown here is derived from an EMBL/GenBank/DDBJ whole genome shotgun (WGS) entry which is preliminary data.</text>
</comment>
<dbReference type="GO" id="GO:0004467">
    <property type="term" value="F:long-chain fatty acid-CoA ligase activity"/>
    <property type="evidence" value="ECO:0007669"/>
    <property type="project" value="TreeGrafter"/>
</dbReference>
<keyword evidence="4" id="KW-0067">ATP-binding</keyword>
<dbReference type="GO" id="GO:0044539">
    <property type="term" value="P:long-chain fatty acid import into cell"/>
    <property type="evidence" value="ECO:0007669"/>
    <property type="project" value="TreeGrafter"/>
</dbReference>
<dbReference type="GeneID" id="42006653"/>
<dbReference type="InterPro" id="IPR020845">
    <property type="entry name" value="AMP-binding_CS"/>
</dbReference>
<reference evidence="6 7" key="1">
    <citation type="journal article" date="2019" name="Sci. Rep.">
        <title>Comparative genomics of chytrid fungi reveal insights into the obligate biotrophic and pathogenic lifestyle of Synchytrium endobioticum.</title>
        <authorList>
            <person name="van de Vossenberg B.T.L.H."/>
            <person name="Warris S."/>
            <person name="Nguyen H.D.T."/>
            <person name="van Gent-Pelzer M.P.E."/>
            <person name="Joly D.L."/>
            <person name="van de Geest H.C."/>
            <person name="Bonants P.J.M."/>
            <person name="Smith D.S."/>
            <person name="Levesque C.A."/>
            <person name="van der Lee T.A.J."/>
        </authorList>
    </citation>
    <scope>NUCLEOTIDE SEQUENCE [LARGE SCALE GENOMIC DNA]</scope>
    <source>
        <strain evidence="6 7">JEL517</strain>
    </source>
</reference>
<evidence type="ECO:0000256" key="2">
    <source>
        <dbReference type="ARBA" id="ARBA00022598"/>
    </source>
</evidence>
<evidence type="ECO:0000256" key="3">
    <source>
        <dbReference type="ARBA" id="ARBA00022741"/>
    </source>
</evidence>
<evidence type="ECO:0000313" key="7">
    <source>
        <dbReference type="Proteomes" id="UP000319731"/>
    </source>
</evidence>
<evidence type="ECO:0000313" key="6">
    <source>
        <dbReference type="EMBL" id="TPX31178.1"/>
    </source>
</evidence>
<dbReference type="GO" id="GO:0005524">
    <property type="term" value="F:ATP binding"/>
    <property type="evidence" value="ECO:0007669"/>
    <property type="project" value="UniProtKB-KW"/>
</dbReference>
<dbReference type="RefSeq" id="XP_031022670.1">
    <property type="nucleotide sequence ID" value="XM_031171356.1"/>
</dbReference>
<evidence type="ECO:0000256" key="1">
    <source>
        <dbReference type="ARBA" id="ARBA00006432"/>
    </source>
</evidence>
<dbReference type="SUPFAM" id="SSF56801">
    <property type="entry name" value="Acetyl-CoA synthetase-like"/>
    <property type="match status" value="1"/>
</dbReference>
<dbReference type="GO" id="GO:0005886">
    <property type="term" value="C:plasma membrane"/>
    <property type="evidence" value="ECO:0007669"/>
    <property type="project" value="TreeGrafter"/>
</dbReference>
<name>A0A507BVB0_9FUNG</name>
<dbReference type="Proteomes" id="UP000319731">
    <property type="component" value="Unassembled WGS sequence"/>
</dbReference>
<dbReference type="InterPro" id="IPR000873">
    <property type="entry name" value="AMP-dep_synth/lig_dom"/>
</dbReference>
<proteinExistence type="inferred from homology"/>
<evidence type="ECO:0000259" key="5">
    <source>
        <dbReference type="Pfam" id="PF00501"/>
    </source>
</evidence>
<keyword evidence="3" id="KW-0547">Nucleotide-binding</keyword>
<dbReference type="Gene3D" id="3.40.50.12780">
    <property type="entry name" value="N-terminal domain of ligase-like"/>
    <property type="match status" value="1"/>
</dbReference>
<dbReference type="InterPro" id="IPR042099">
    <property type="entry name" value="ANL_N_sf"/>
</dbReference>
<dbReference type="PANTHER" id="PTHR43107">
    <property type="entry name" value="LONG-CHAIN FATTY ACID TRANSPORT PROTEIN"/>
    <property type="match status" value="1"/>
</dbReference>